<sequence>MTKPKIALFFDWLNQWGGAERLLLDLISLYPDAPIYTLNYDPKKTPWLPKNKKIISSFINQLPFSKTNPVIYTPIYDIALEQFNFSNYDIVISTTSVLGHSLITRPETLFICYCLNPNRHLYFPLDKYFLLKPLLKIYQSIDYLYSYRPDNFLTISKTVSKRIKKYYHKDSQIIYPGTNLKLFHPVSKPKSDYYLTTSRLVEQKKIDLVIKACAKLKKPLIITNTGRLESSLKLLVKKLHAKNITFLGEVDENKLISLYQNCKALICPQIEDFGYTPIEAQACGRPVIAFNQGGFRETIINSKTGIFFDNQTVNSLVSAILKFENTTFKPSDCRSQSLNFSRSAFMLNFSQTVTDLWQKHQQKHLKITSS</sequence>
<dbReference type="SUPFAM" id="SSF53756">
    <property type="entry name" value="UDP-Glycosyltransferase/glycogen phosphorylase"/>
    <property type="match status" value="1"/>
</dbReference>
<evidence type="ECO:0000313" key="3">
    <source>
        <dbReference type="Proteomes" id="UP000034406"/>
    </source>
</evidence>
<reference evidence="2 3" key="1">
    <citation type="journal article" date="2015" name="Nature">
        <title>rRNA introns, odd ribosomes, and small enigmatic genomes across a large radiation of phyla.</title>
        <authorList>
            <person name="Brown C.T."/>
            <person name="Hug L.A."/>
            <person name="Thomas B.C."/>
            <person name="Sharon I."/>
            <person name="Castelle C.J."/>
            <person name="Singh A."/>
            <person name="Wilkins M.J."/>
            <person name="Williams K.H."/>
            <person name="Banfield J.F."/>
        </authorList>
    </citation>
    <scope>NUCLEOTIDE SEQUENCE [LARGE SCALE GENOMIC DNA]</scope>
</reference>
<evidence type="ECO:0000259" key="1">
    <source>
        <dbReference type="Pfam" id="PF00534"/>
    </source>
</evidence>
<proteinExistence type="predicted"/>
<dbReference type="InterPro" id="IPR001296">
    <property type="entry name" value="Glyco_trans_1"/>
</dbReference>
<dbReference type="InterPro" id="IPR050194">
    <property type="entry name" value="Glycosyltransferase_grp1"/>
</dbReference>
<dbReference type="Pfam" id="PF00534">
    <property type="entry name" value="Glycos_transf_1"/>
    <property type="match status" value="1"/>
</dbReference>
<dbReference type="EMBL" id="LBUT01000003">
    <property type="protein sequence ID" value="KKQ71405.1"/>
    <property type="molecule type" value="Genomic_DNA"/>
</dbReference>
<comment type="caution">
    <text evidence="2">The sequence shown here is derived from an EMBL/GenBank/DDBJ whole genome shotgun (WGS) entry which is preliminary data.</text>
</comment>
<protein>
    <submittedName>
        <fullName evidence="2">Glycosyl transferase group 1</fullName>
    </submittedName>
</protein>
<name>A0A0G0K7G0_9BACT</name>
<organism evidence="2 3">
    <name type="scientific">Candidatus Shapirobacteria bacterium GW2011_GWE2_38_30</name>
    <dbReference type="NCBI Taxonomy" id="1618490"/>
    <lineage>
        <taxon>Bacteria</taxon>
        <taxon>Candidatus Shapironibacteriota</taxon>
    </lineage>
</organism>
<evidence type="ECO:0000313" key="2">
    <source>
        <dbReference type="EMBL" id="KKQ71405.1"/>
    </source>
</evidence>
<dbReference type="PANTHER" id="PTHR45947">
    <property type="entry name" value="SULFOQUINOVOSYL TRANSFERASE SQD2"/>
    <property type="match status" value="1"/>
</dbReference>
<dbReference type="GO" id="GO:0016757">
    <property type="term" value="F:glycosyltransferase activity"/>
    <property type="evidence" value="ECO:0007669"/>
    <property type="project" value="InterPro"/>
</dbReference>
<dbReference type="AlphaFoldDB" id="A0A0G0K7G0"/>
<accession>A0A0G0K7G0</accession>
<gene>
    <name evidence="2" type="ORF">US90_C0003G0048</name>
</gene>
<keyword evidence="2" id="KW-0808">Transferase</keyword>
<dbReference type="Proteomes" id="UP000034406">
    <property type="component" value="Unassembled WGS sequence"/>
</dbReference>
<dbReference type="Gene3D" id="3.40.50.2000">
    <property type="entry name" value="Glycogen Phosphorylase B"/>
    <property type="match status" value="1"/>
</dbReference>
<dbReference type="STRING" id="1618490.US90_C0003G0048"/>
<dbReference type="PANTHER" id="PTHR45947:SF3">
    <property type="entry name" value="SULFOQUINOVOSYL TRANSFERASE SQD2"/>
    <property type="match status" value="1"/>
</dbReference>
<feature type="domain" description="Glycosyl transferase family 1" evidence="1">
    <location>
        <begin position="187"/>
        <end position="333"/>
    </location>
</feature>